<dbReference type="Proteomes" id="UP000275356">
    <property type="component" value="Unassembled WGS sequence"/>
</dbReference>
<evidence type="ECO:0000313" key="1">
    <source>
        <dbReference type="EMBL" id="ROR93734.1"/>
    </source>
</evidence>
<accession>A0A3N2D2M2</accession>
<evidence type="ECO:0008006" key="3">
    <source>
        <dbReference type="Google" id="ProtNLM"/>
    </source>
</evidence>
<keyword evidence="2" id="KW-1185">Reference proteome</keyword>
<evidence type="ECO:0000313" key="2">
    <source>
        <dbReference type="Proteomes" id="UP000275356"/>
    </source>
</evidence>
<organism evidence="1 2">
    <name type="scientific">Salana multivorans</name>
    <dbReference type="NCBI Taxonomy" id="120377"/>
    <lineage>
        <taxon>Bacteria</taxon>
        <taxon>Bacillati</taxon>
        <taxon>Actinomycetota</taxon>
        <taxon>Actinomycetes</taxon>
        <taxon>Micrococcales</taxon>
        <taxon>Beutenbergiaceae</taxon>
        <taxon>Salana</taxon>
    </lineage>
</organism>
<name>A0A3N2D2M2_9MICO</name>
<reference evidence="1 2" key="1">
    <citation type="submission" date="2018-11" db="EMBL/GenBank/DDBJ databases">
        <title>Sequencing the genomes of 1000 actinobacteria strains.</title>
        <authorList>
            <person name="Klenk H.-P."/>
        </authorList>
    </citation>
    <scope>NUCLEOTIDE SEQUENCE [LARGE SCALE GENOMIC DNA]</scope>
    <source>
        <strain evidence="1 2">DSM 13521</strain>
    </source>
</reference>
<gene>
    <name evidence="1" type="ORF">EDD28_3156</name>
</gene>
<dbReference type="RefSeq" id="WP_148059645.1">
    <property type="nucleotide sequence ID" value="NZ_RKHQ01000002.1"/>
</dbReference>
<sequence length="156" mass="17619">MRHVARAGLVTLLCGLLVGVGGCTAPRDDRTRAEIETDVQARVAEVAAFFGELVEDRATNWYECDPAWDQSGERYYYTATVQTEYAVYEDFIDELWPRLENDGWTLHDDPEDQRRPKNITLTRNGVGAVVRFIDPAQERDVVFVSTGVGCVRPADY</sequence>
<dbReference type="EMBL" id="RKHQ01000002">
    <property type="protein sequence ID" value="ROR93734.1"/>
    <property type="molecule type" value="Genomic_DNA"/>
</dbReference>
<proteinExistence type="predicted"/>
<dbReference type="AlphaFoldDB" id="A0A3N2D2M2"/>
<comment type="caution">
    <text evidence="1">The sequence shown here is derived from an EMBL/GenBank/DDBJ whole genome shotgun (WGS) entry which is preliminary data.</text>
</comment>
<dbReference type="PROSITE" id="PS51257">
    <property type="entry name" value="PROKAR_LIPOPROTEIN"/>
    <property type="match status" value="1"/>
</dbReference>
<protein>
    <recommendedName>
        <fullName evidence="3">Lipoprotein</fullName>
    </recommendedName>
</protein>